<comment type="similarity">
    <text evidence="1 8 9">Belongs to the class-I aminoacyl-tRNA synthetase family.</text>
</comment>
<dbReference type="InterPro" id="IPR050203">
    <property type="entry name" value="Trp-tRNA_synthetase"/>
</dbReference>
<comment type="caution">
    <text evidence="10">The sequence shown here is derived from an EMBL/GenBank/DDBJ whole genome shotgun (WGS) entry which is preliminary data.</text>
</comment>
<dbReference type="SUPFAM" id="SSF52374">
    <property type="entry name" value="Nucleotidylyl transferase"/>
    <property type="match status" value="1"/>
</dbReference>
<keyword evidence="6 8" id="KW-0030">Aminoacyl-tRNA synthetase</keyword>
<dbReference type="Gene3D" id="3.40.50.620">
    <property type="entry name" value="HUPs"/>
    <property type="match status" value="1"/>
</dbReference>
<organism evidence="10 11">
    <name type="scientific">Candidatus Neoehrlichia procyonis str. RAC413</name>
    <dbReference type="NCBI Taxonomy" id="1359163"/>
    <lineage>
        <taxon>Bacteria</taxon>
        <taxon>Pseudomonadati</taxon>
        <taxon>Pseudomonadota</taxon>
        <taxon>Alphaproteobacteria</taxon>
        <taxon>Rickettsiales</taxon>
        <taxon>Anaplasmataceae</taxon>
        <taxon>Candidatus Neoehrlichia</taxon>
    </lineage>
</organism>
<dbReference type="GO" id="GO:0006436">
    <property type="term" value="P:tryptophanyl-tRNA aminoacylation"/>
    <property type="evidence" value="ECO:0007669"/>
    <property type="project" value="UniProtKB-UniRule"/>
</dbReference>
<keyword evidence="2 8" id="KW-0436">Ligase</keyword>
<feature type="short sequence motif" description="'HIGH' region" evidence="8">
    <location>
        <begin position="12"/>
        <end position="20"/>
    </location>
</feature>
<dbReference type="PRINTS" id="PR01039">
    <property type="entry name" value="TRNASYNTHTRP"/>
</dbReference>
<dbReference type="HAMAP" id="MF_00140_B">
    <property type="entry name" value="Trp_tRNA_synth_B"/>
    <property type="match status" value="1"/>
</dbReference>
<dbReference type="InterPro" id="IPR014729">
    <property type="entry name" value="Rossmann-like_a/b/a_fold"/>
</dbReference>
<dbReference type="RefSeq" id="WP_045809009.1">
    <property type="nucleotide sequence ID" value="NZ_LANX01000001.1"/>
</dbReference>
<proteinExistence type="inferred from homology"/>
<feature type="binding site" evidence="8">
    <location>
        <begin position="145"/>
        <end position="147"/>
    </location>
    <ligand>
        <name>ATP</name>
        <dbReference type="ChEBI" id="CHEBI:30616"/>
    </ligand>
</feature>
<evidence type="ECO:0000313" key="10">
    <source>
        <dbReference type="EMBL" id="KJV69261.1"/>
    </source>
</evidence>
<dbReference type="PANTHER" id="PTHR43766:SF1">
    <property type="entry name" value="TRYPTOPHAN--TRNA LIGASE, MITOCHONDRIAL"/>
    <property type="match status" value="1"/>
</dbReference>
<dbReference type="GO" id="GO:0005737">
    <property type="term" value="C:cytoplasm"/>
    <property type="evidence" value="ECO:0007669"/>
    <property type="project" value="UniProtKB-SubCell"/>
</dbReference>
<feature type="binding site" evidence="8">
    <location>
        <position position="133"/>
    </location>
    <ligand>
        <name>L-tryptophan</name>
        <dbReference type="ChEBI" id="CHEBI:57912"/>
    </ligand>
</feature>
<keyword evidence="11" id="KW-1185">Reference proteome</keyword>
<keyword evidence="8" id="KW-0963">Cytoplasm</keyword>
<evidence type="ECO:0000256" key="4">
    <source>
        <dbReference type="ARBA" id="ARBA00022840"/>
    </source>
</evidence>
<gene>
    <name evidence="8 10" type="primary">trpS</name>
    <name evidence="10" type="ORF">NLO413_0643</name>
</gene>
<evidence type="ECO:0000256" key="8">
    <source>
        <dbReference type="HAMAP-Rule" id="MF_00140"/>
    </source>
</evidence>
<feature type="binding site" evidence="8">
    <location>
        <begin position="19"/>
        <end position="20"/>
    </location>
    <ligand>
        <name>ATP</name>
        <dbReference type="ChEBI" id="CHEBI:30616"/>
    </ligand>
</feature>
<dbReference type="InterPro" id="IPR002305">
    <property type="entry name" value="aa-tRNA-synth_Ic"/>
</dbReference>
<name>A0A0F3NNC1_9RICK</name>
<dbReference type="PANTHER" id="PTHR43766">
    <property type="entry name" value="TRYPTOPHAN--TRNA LIGASE, MITOCHONDRIAL"/>
    <property type="match status" value="1"/>
</dbReference>
<comment type="function">
    <text evidence="8">Catalyzes the attachment of tryptophan to tRNA(Trp).</text>
</comment>
<dbReference type="InterPro" id="IPR001412">
    <property type="entry name" value="aa-tRNA-synth_I_CS"/>
</dbReference>
<evidence type="ECO:0000256" key="3">
    <source>
        <dbReference type="ARBA" id="ARBA00022741"/>
    </source>
</evidence>
<accession>A0A0F3NNC1</accession>
<evidence type="ECO:0000256" key="1">
    <source>
        <dbReference type="ARBA" id="ARBA00005594"/>
    </source>
</evidence>
<evidence type="ECO:0000256" key="7">
    <source>
        <dbReference type="ARBA" id="ARBA00049929"/>
    </source>
</evidence>
<dbReference type="Pfam" id="PF00579">
    <property type="entry name" value="tRNA-synt_1b"/>
    <property type="match status" value="1"/>
</dbReference>
<dbReference type="STRING" id="1359163.NLO413_0643"/>
<evidence type="ECO:0000256" key="9">
    <source>
        <dbReference type="RuleBase" id="RU363036"/>
    </source>
</evidence>
<feature type="binding site" evidence="8">
    <location>
        <begin position="11"/>
        <end position="13"/>
    </location>
    <ligand>
        <name>ATP</name>
        <dbReference type="ChEBI" id="CHEBI:30616"/>
    </ligand>
</feature>
<dbReference type="PATRIC" id="fig|1359163.3.peg.625"/>
<feature type="short sequence motif" description="'KMSKS' region" evidence="8">
    <location>
        <begin position="194"/>
        <end position="198"/>
    </location>
</feature>
<dbReference type="CDD" id="cd00806">
    <property type="entry name" value="TrpRS_core"/>
    <property type="match status" value="1"/>
</dbReference>
<dbReference type="NCBIfam" id="TIGR00233">
    <property type="entry name" value="trpS"/>
    <property type="match status" value="1"/>
</dbReference>
<dbReference type="InterPro" id="IPR002306">
    <property type="entry name" value="Trp-tRNA-ligase"/>
</dbReference>
<dbReference type="EMBL" id="LANX01000001">
    <property type="protein sequence ID" value="KJV69261.1"/>
    <property type="molecule type" value="Genomic_DNA"/>
</dbReference>
<evidence type="ECO:0000313" key="11">
    <source>
        <dbReference type="Proteomes" id="UP000033562"/>
    </source>
</evidence>
<dbReference type="EC" id="6.1.1.2" evidence="8"/>
<keyword evidence="3 8" id="KW-0547">Nucleotide-binding</keyword>
<dbReference type="GO" id="GO:0004830">
    <property type="term" value="F:tryptophan-tRNA ligase activity"/>
    <property type="evidence" value="ECO:0007669"/>
    <property type="project" value="UniProtKB-UniRule"/>
</dbReference>
<dbReference type="GO" id="GO:0005524">
    <property type="term" value="F:ATP binding"/>
    <property type="evidence" value="ECO:0007669"/>
    <property type="project" value="UniProtKB-UniRule"/>
</dbReference>
<evidence type="ECO:0000256" key="6">
    <source>
        <dbReference type="ARBA" id="ARBA00023146"/>
    </source>
</evidence>
<feature type="binding site" evidence="8">
    <location>
        <begin position="194"/>
        <end position="198"/>
    </location>
    <ligand>
        <name>ATP</name>
        <dbReference type="ChEBI" id="CHEBI:30616"/>
    </ligand>
</feature>
<protein>
    <recommendedName>
        <fullName evidence="8">Tryptophan--tRNA ligase</fullName>
        <ecNumber evidence="8">6.1.1.2</ecNumber>
    </recommendedName>
    <alternativeName>
        <fullName evidence="8">Tryptophanyl-tRNA synthetase</fullName>
        <shortName evidence="8">TrpRS</shortName>
    </alternativeName>
</protein>
<reference evidence="10 11" key="1">
    <citation type="submission" date="2015-02" db="EMBL/GenBank/DDBJ databases">
        <title>Genome Sequencing of Rickettsiales.</title>
        <authorList>
            <person name="Daugherty S.C."/>
            <person name="Su Q."/>
            <person name="Abolude K."/>
            <person name="Beier-Sexton M."/>
            <person name="Carlyon J.A."/>
            <person name="Carter R."/>
            <person name="Day N.P."/>
            <person name="Dumler S.J."/>
            <person name="Dyachenko V."/>
            <person name="Godinez A."/>
            <person name="Kurtti T.J."/>
            <person name="Lichay M."/>
            <person name="Mullins K.E."/>
            <person name="Ott S."/>
            <person name="Pappas-Brown V."/>
            <person name="Paris D.H."/>
            <person name="Patel P."/>
            <person name="Richards A.L."/>
            <person name="Sadzewicz L."/>
            <person name="Sears K."/>
            <person name="Seidman D."/>
            <person name="Sengamalay N."/>
            <person name="Stenos J."/>
            <person name="Tallon L.J."/>
            <person name="Vincent G."/>
            <person name="Fraser C.M."/>
            <person name="Munderloh U."/>
            <person name="Dunning-Hotopp J.C."/>
        </authorList>
    </citation>
    <scope>NUCLEOTIDE SEQUENCE [LARGE SCALE GENOMIC DNA]</scope>
    <source>
        <strain evidence="10 11">RAC413</strain>
    </source>
</reference>
<dbReference type="PROSITE" id="PS00178">
    <property type="entry name" value="AA_TRNA_LIGASE_I"/>
    <property type="match status" value="1"/>
</dbReference>
<evidence type="ECO:0000256" key="2">
    <source>
        <dbReference type="ARBA" id="ARBA00022598"/>
    </source>
</evidence>
<keyword evidence="5 8" id="KW-0648">Protein biosynthesis</keyword>
<dbReference type="AlphaFoldDB" id="A0A0F3NNC1"/>
<keyword evidence="4 8" id="KW-0067">ATP-binding</keyword>
<evidence type="ECO:0000256" key="5">
    <source>
        <dbReference type="ARBA" id="ARBA00022917"/>
    </source>
</evidence>
<dbReference type="Gene3D" id="1.10.240.10">
    <property type="entry name" value="Tyrosyl-Transfer RNA Synthetase"/>
    <property type="match status" value="1"/>
</dbReference>
<dbReference type="OrthoDB" id="9801042at2"/>
<comment type="subcellular location">
    <subcellularLocation>
        <location evidence="8">Cytoplasm</location>
    </subcellularLocation>
</comment>
<sequence length="330" mass="37329">MSLPIALSGIQPSGNVHLGNYLGAIHNWVQIQNSYSCFFCIADLHAITSKKYASENLLSNNMKLLATYLACGINPNNAIIFVQSCVSEHTELCWLLSCITPLGWLNRMTQFKDKRQNVSSLGLYSYPVLMAADILLYKTNFVPVGNDQQQHLELAKTIAKAFNALYDIEYFQIPLPIIHSNTARIMSLRNGLKKMSKSEVSDYSRINLDDEDDIILRKITKAITDSTLGFEFHTLQSRPEINNLINIYSILTNTSKEKLCSTISNYSTKQFKNLLSDLLIHTISPIRKKIKELLNETSYLKIILNNGNEQAKSIAHTHMKEIKHIIGLFT</sequence>
<feature type="binding site" evidence="8">
    <location>
        <position position="185"/>
    </location>
    <ligand>
        <name>ATP</name>
        <dbReference type="ChEBI" id="CHEBI:30616"/>
    </ligand>
</feature>
<dbReference type="InterPro" id="IPR024109">
    <property type="entry name" value="Trp-tRNA-ligase_bac-type"/>
</dbReference>
<comment type="catalytic activity">
    <reaction evidence="7 8">
        <text>tRNA(Trp) + L-tryptophan + ATP = L-tryptophyl-tRNA(Trp) + AMP + diphosphate + H(+)</text>
        <dbReference type="Rhea" id="RHEA:24080"/>
        <dbReference type="Rhea" id="RHEA-COMP:9671"/>
        <dbReference type="Rhea" id="RHEA-COMP:9705"/>
        <dbReference type="ChEBI" id="CHEBI:15378"/>
        <dbReference type="ChEBI" id="CHEBI:30616"/>
        <dbReference type="ChEBI" id="CHEBI:33019"/>
        <dbReference type="ChEBI" id="CHEBI:57912"/>
        <dbReference type="ChEBI" id="CHEBI:78442"/>
        <dbReference type="ChEBI" id="CHEBI:78535"/>
        <dbReference type="ChEBI" id="CHEBI:456215"/>
        <dbReference type="EC" id="6.1.1.2"/>
    </reaction>
</comment>
<dbReference type="Proteomes" id="UP000033562">
    <property type="component" value="Unassembled WGS sequence"/>
</dbReference>
<comment type="subunit">
    <text evidence="8">Homodimer.</text>
</comment>